<evidence type="ECO:0000313" key="11">
    <source>
        <dbReference type="EMBL" id="CAG7836187.1"/>
    </source>
</evidence>
<dbReference type="Pfam" id="PF01151">
    <property type="entry name" value="ELO"/>
    <property type="match status" value="1"/>
</dbReference>
<feature type="transmembrane region" description="Helical" evidence="10">
    <location>
        <begin position="206"/>
        <end position="226"/>
    </location>
</feature>
<dbReference type="GO" id="GO:0009922">
    <property type="term" value="F:fatty acid elongase activity"/>
    <property type="evidence" value="ECO:0007669"/>
    <property type="project" value="UniProtKB-EC"/>
</dbReference>
<feature type="transmembrane region" description="Helical" evidence="10">
    <location>
        <begin position="175"/>
        <end position="194"/>
    </location>
</feature>
<feature type="transmembrane region" description="Helical" evidence="10">
    <location>
        <begin position="45"/>
        <end position="64"/>
    </location>
</feature>
<evidence type="ECO:0000256" key="7">
    <source>
        <dbReference type="ARBA" id="ARBA00023098"/>
    </source>
</evidence>
<accession>A0A8J2Q0Z2</accession>
<dbReference type="InterPro" id="IPR002076">
    <property type="entry name" value="ELO_fam"/>
</dbReference>
<dbReference type="OrthoDB" id="6495585at2759"/>
<keyword evidence="5 10" id="KW-0276">Fatty acid metabolism</keyword>
<keyword evidence="9 10" id="KW-0275">Fatty acid biosynthesis</keyword>
<evidence type="ECO:0000256" key="3">
    <source>
        <dbReference type="ARBA" id="ARBA00022679"/>
    </source>
</evidence>
<gene>
    <name evidence="11" type="ORF">AFUS01_LOCUS45456</name>
</gene>
<protein>
    <recommendedName>
        <fullName evidence="10">Elongation of very long chain fatty acids protein</fullName>
        <ecNumber evidence="10">2.3.1.199</ecNumber>
    </recommendedName>
    <alternativeName>
        <fullName evidence="10">Very-long-chain 3-oxoacyl-CoA synthase</fullName>
    </alternativeName>
</protein>
<dbReference type="GO" id="GO:0042761">
    <property type="term" value="P:very long-chain fatty acid biosynthetic process"/>
    <property type="evidence" value="ECO:0007669"/>
    <property type="project" value="TreeGrafter"/>
</dbReference>
<keyword evidence="12" id="KW-1185">Reference proteome</keyword>
<evidence type="ECO:0000313" key="12">
    <source>
        <dbReference type="Proteomes" id="UP000708208"/>
    </source>
</evidence>
<dbReference type="InterPro" id="IPR030457">
    <property type="entry name" value="ELO_CS"/>
</dbReference>
<dbReference type="PANTHER" id="PTHR11157:SF17">
    <property type="entry name" value="ELONGATION OF VERY LONG CHAIN FATTY ACIDS PROTEIN 6"/>
    <property type="match status" value="1"/>
</dbReference>
<evidence type="ECO:0000256" key="4">
    <source>
        <dbReference type="ARBA" id="ARBA00022692"/>
    </source>
</evidence>
<keyword evidence="3 10" id="KW-0808">Transferase</keyword>
<feature type="transmembrane region" description="Helical" evidence="10">
    <location>
        <begin position="152"/>
        <end position="169"/>
    </location>
</feature>
<evidence type="ECO:0000256" key="10">
    <source>
        <dbReference type="RuleBase" id="RU361115"/>
    </source>
</evidence>
<reference evidence="11" key="1">
    <citation type="submission" date="2021-06" db="EMBL/GenBank/DDBJ databases">
        <authorList>
            <person name="Hodson N. C."/>
            <person name="Mongue J. A."/>
            <person name="Jaron S. K."/>
        </authorList>
    </citation>
    <scope>NUCLEOTIDE SEQUENCE</scope>
</reference>
<comment type="subcellular location">
    <subcellularLocation>
        <location evidence="1">Membrane</location>
        <topology evidence="1">Multi-pass membrane protein</topology>
    </subcellularLocation>
</comment>
<comment type="similarity">
    <text evidence="10">Belongs to the ELO family.</text>
</comment>
<feature type="transmembrane region" description="Helical" evidence="10">
    <location>
        <begin position="246"/>
        <end position="265"/>
    </location>
</feature>
<dbReference type="GO" id="GO:0034626">
    <property type="term" value="P:fatty acid elongation, polyunsaturated fatty acid"/>
    <property type="evidence" value="ECO:0007669"/>
    <property type="project" value="TreeGrafter"/>
</dbReference>
<dbReference type="PANTHER" id="PTHR11157">
    <property type="entry name" value="FATTY ACID ACYL TRANSFERASE-RELATED"/>
    <property type="match status" value="1"/>
</dbReference>
<keyword evidence="2 10" id="KW-0444">Lipid biosynthesis</keyword>
<proteinExistence type="inferred from homology"/>
<dbReference type="GO" id="GO:0019367">
    <property type="term" value="P:fatty acid elongation, saturated fatty acid"/>
    <property type="evidence" value="ECO:0007669"/>
    <property type="project" value="TreeGrafter"/>
</dbReference>
<keyword evidence="6 10" id="KW-1133">Transmembrane helix</keyword>
<dbReference type="PROSITE" id="PS01188">
    <property type="entry name" value="ELO"/>
    <property type="match status" value="1"/>
</dbReference>
<organism evidence="11 12">
    <name type="scientific">Allacma fusca</name>
    <dbReference type="NCBI Taxonomy" id="39272"/>
    <lineage>
        <taxon>Eukaryota</taxon>
        <taxon>Metazoa</taxon>
        <taxon>Ecdysozoa</taxon>
        <taxon>Arthropoda</taxon>
        <taxon>Hexapoda</taxon>
        <taxon>Collembola</taxon>
        <taxon>Symphypleona</taxon>
        <taxon>Sminthuridae</taxon>
        <taxon>Allacma</taxon>
    </lineage>
</organism>
<name>A0A8J2Q0Z2_9HEXA</name>
<dbReference type="GO" id="GO:0030148">
    <property type="term" value="P:sphingolipid biosynthetic process"/>
    <property type="evidence" value="ECO:0007669"/>
    <property type="project" value="TreeGrafter"/>
</dbReference>
<comment type="catalytic activity">
    <reaction evidence="10">
        <text>a very-long-chain acyl-CoA + malonyl-CoA + H(+) = a very-long-chain 3-oxoacyl-CoA + CO2 + CoA</text>
        <dbReference type="Rhea" id="RHEA:32727"/>
        <dbReference type="ChEBI" id="CHEBI:15378"/>
        <dbReference type="ChEBI" id="CHEBI:16526"/>
        <dbReference type="ChEBI" id="CHEBI:57287"/>
        <dbReference type="ChEBI" id="CHEBI:57384"/>
        <dbReference type="ChEBI" id="CHEBI:90725"/>
        <dbReference type="ChEBI" id="CHEBI:90736"/>
        <dbReference type="EC" id="2.3.1.199"/>
    </reaction>
</comment>
<evidence type="ECO:0000256" key="5">
    <source>
        <dbReference type="ARBA" id="ARBA00022832"/>
    </source>
</evidence>
<comment type="caution">
    <text evidence="11">The sequence shown here is derived from an EMBL/GenBank/DDBJ whole genome shotgun (WGS) entry which is preliminary data.</text>
</comment>
<sequence length="277" mass="32214">MSLLNVSNGVGESWPNVKSEYIHAFDFEVFDIPRSRLLLTEYRPWAITTCVLYVSLIYAGQLWMKSRPAYNLRSTLVIWNGLLAIFSITGLFRTFPEFFFIVSRPDGLYKSACTSDIHNYATAFWALIFTLSKLVELGDTAFVILRKQKLIFLHWYHHITVLLMTWIYYETYEPCFRWFGTMNYFVHALMYTYFTLKAMKVRVPRSLAMCVTVLQIAQMIVGLYINVYTYNIKSSGVPCDRPMGNIVGGLSIYGTYFLLFIHFFVKAYFVGPKSKTN</sequence>
<evidence type="ECO:0000256" key="2">
    <source>
        <dbReference type="ARBA" id="ARBA00022516"/>
    </source>
</evidence>
<feature type="transmembrane region" description="Helical" evidence="10">
    <location>
        <begin position="122"/>
        <end position="145"/>
    </location>
</feature>
<evidence type="ECO:0000256" key="9">
    <source>
        <dbReference type="ARBA" id="ARBA00023160"/>
    </source>
</evidence>
<dbReference type="EMBL" id="CAJVCH010570916">
    <property type="protein sequence ID" value="CAG7836187.1"/>
    <property type="molecule type" value="Genomic_DNA"/>
</dbReference>
<dbReference type="GO" id="GO:0034625">
    <property type="term" value="P:fatty acid elongation, monounsaturated fatty acid"/>
    <property type="evidence" value="ECO:0007669"/>
    <property type="project" value="TreeGrafter"/>
</dbReference>
<dbReference type="Proteomes" id="UP000708208">
    <property type="component" value="Unassembled WGS sequence"/>
</dbReference>
<keyword evidence="4 10" id="KW-0812">Transmembrane</keyword>
<dbReference type="GO" id="GO:0005789">
    <property type="term" value="C:endoplasmic reticulum membrane"/>
    <property type="evidence" value="ECO:0007669"/>
    <property type="project" value="TreeGrafter"/>
</dbReference>
<dbReference type="AlphaFoldDB" id="A0A8J2Q0Z2"/>
<dbReference type="EC" id="2.3.1.199" evidence="10"/>
<feature type="transmembrane region" description="Helical" evidence="10">
    <location>
        <begin position="76"/>
        <end position="102"/>
    </location>
</feature>
<evidence type="ECO:0000256" key="8">
    <source>
        <dbReference type="ARBA" id="ARBA00023136"/>
    </source>
</evidence>
<evidence type="ECO:0000256" key="1">
    <source>
        <dbReference type="ARBA" id="ARBA00004141"/>
    </source>
</evidence>
<keyword evidence="7 10" id="KW-0443">Lipid metabolism</keyword>
<evidence type="ECO:0000256" key="6">
    <source>
        <dbReference type="ARBA" id="ARBA00022989"/>
    </source>
</evidence>
<keyword evidence="8 10" id="KW-0472">Membrane</keyword>